<reference evidence="1 2" key="1">
    <citation type="submission" date="2020-09" db="EMBL/GenBank/DDBJ databases">
        <title>De no assembly of potato wild relative species, Solanum commersonii.</title>
        <authorList>
            <person name="Cho K."/>
        </authorList>
    </citation>
    <scope>NUCLEOTIDE SEQUENCE [LARGE SCALE GENOMIC DNA]</scope>
    <source>
        <strain evidence="1">LZ3.2</strain>
        <tissue evidence="1">Leaf</tissue>
    </source>
</reference>
<dbReference type="Proteomes" id="UP000824120">
    <property type="component" value="Chromosome 5"/>
</dbReference>
<gene>
    <name evidence="1" type="ORF">H5410_026872</name>
</gene>
<organism evidence="1 2">
    <name type="scientific">Solanum commersonii</name>
    <name type="common">Commerson's wild potato</name>
    <name type="synonym">Commerson's nightshade</name>
    <dbReference type="NCBI Taxonomy" id="4109"/>
    <lineage>
        <taxon>Eukaryota</taxon>
        <taxon>Viridiplantae</taxon>
        <taxon>Streptophyta</taxon>
        <taxon>Embryophyta</taxon>
        <taxon>Tracheophyta</taxon>
        <taxon>Spermatophyta</taxon>
        <taxon>Magnoliopsida</taxon>
        <taxon>eudicotyledons</taxon>
        <taxon>Gunneridae</taxon>
        <taxon>Pentapetalae</taxon>
        <taxon>asterids</taxon>
        <taxon>lamiids</taxon>
        <taxon>Solanales</taxon>
        <taxon>Solanaceae</taxon>
        <taxon>Solanoideae</taxon>
        <taxon>Solaneae</taxon>
        <taxon>Solanum</taxon>
    </lineage>
</organism>
<accession>A0A9J5Z1W1</accession>
<evidence type="ECO:0000313" key="1">
    <source>
        <dbReference type="EMBL" id="KAG5605380.1"/>
    </source>
</evidence>
<comment type="caution">
    <text evidence="1">The sequence shown here is derived from an EMBL/GenBank/DDBJ whole genome shotgun (WGS) entry which is preliminary data.</text>
</comment>
<dbReference type="EMBL" id="JACXVP010000005">
    <property type="protein sequence ID" value="KAG5605380.1"/>
    <property type="molecule type" value="Genomic_DNA"/>
</dbReference>
<sequence length="105" mass="11587">MKGCYELFKDGMSFLLEKASSFDGLAETVPVVYAPKFSTKKKPIPVSGQCDLWKFCDQVVIQYFGSDEAISVGTVIALDKKRDAKAPSVKRRRMQVTGFGEADPS</sequence>
<evidence type="ECO:0000313" key="2">
    <source>
        <dbReference type="Proteomes" id="UP000824120"/>
    </source>
</evidence>
<keyword evidence="2" id="KW-1185">Reference proteome</keyword>
<name>A0A9J5Z1W1_SOLCO</name>
<protein>
    <submittedName>
        <fullName evidence="1">Uncharacterized protein</fullName>
    </submittedName>
</protein>
<dbReference type="AlphaFoldDB" id="A0A9J5Z1W1"/>
<proteinExistence type="predicted"/>